<accession>A0A1N6W1U0</accession>
<evidence type="ECO:0000256" key="7">
    <source>
        <dbReference type="RuleBase" id="RU003879"/>
    </source>
</evidence>
<dbReference type="GO" id="GO:0022857">
    <property type="term" value="F:transmembrane transporter activity"/>
    <property type="evidence" value="ECO:0007669"/>
    <property type="project" value="InterPro"/>
</dbReference>
<evidence type="ECO:0000256" key="1">
    <source>
        <dbReference type="ARBA" id="ARBA00004162"/>
    </source>
</evidence>
<evidence type="ECO:0000256" key="4">
    <source>
        <dbReference type="ARBA" id="ARBA00022692"/>
    </source>
</evidence>
<dbReference type="InterPro" id="IPR003400">
    <property type="entry name" value="ExbD"/>
</dbReference>
<evidence type="ECO:0000256" key="6">
    <source>
        <dbReference type="ARBA" id="ARBA00023136"/>
    </source>
</evidence>
<dbReference type="OrthoDB" id="9793581at2"/>
<name>A0A1N6W1U0_9SPIO</name>
<sequence length="140" mass="15693">MVHFQRRLQPKVQVDLVPMIDVVFQLVIFFMLSSTLITRTGLDLDLPGARSSQETVSSSVVLSVVSREEIYLGEDRMTLAELEVLLGEKKDEFQDRAISIEADASLPYGTMISVLDVLRLNGFRGANLVAEQIRERHGTD</sequence>
<protein>
    <submittedName>
        <fullName evidence="8">Biopolymer transport protein ExbD</fullName>
    </submittedName>
</protein>
<dbReference type="Gene3D" id="3.30.420.270">
    <property type="match status" value="1"/>
</dbReference>
<evidence type="ECO:0000313" key="9">
    <source>
        <dbReference type="Proteomes" id="UP000186400"/>
    </source>
</evidence>
<evidence type="ECO:0000256" key="3">
    <source>
        <dbReference type="ARBA" id="ARBA00022475"/>
    </source>
</evidence>
<keyword evidence="3" id="KW-1003">Cell membrane</keyword>
<organism evidence="8 9">
    <name type="scientific">Alkalispirochaeta americana</name>
    <dbReference type="NCBI Taxonomy" id="159291"/>
    <lineage>
        <taxon>Bacteria</taxon>
        <taxon>Pseudomonadati</taxon>
        <taxon>Spirochaetota</taxon>
        <taxon>Spirochaetia</taxon>
        <taxon>Spirochaetales</taxon>
        <taxon>Spirochaetaceae</taxon>
        <taxon>Alkalispirochaeta</taxon>
    </lineage>
</organism>
<dbReference type="GO" id="GO:0015031">
    <property type="term" value="P:protein transport"/>
    <property type="evidence" value="ECO:0007669"/>
    <property type="project" value="UniProtKB-KW"/>
</dbReference>
<evidence type="ECO:0000256" key="5">
    <source>
        <dbReference type="ARBA" id="ARBA00022989"/>
    </source>
</evidence>
<dbReference type="PANTHER" id="PTHR30558">
    <property type="entry name" value="EXBD MEMBRANE COMPONENT OF PMF-DRIVEN MACROMOLECULE IMPORT SYSTEM"/>
    <property type="match status" value="1"/>
</dbReference>
<dbReference type="GO" id="GO:0005886">
    <property type="term" value="C:plasma membrane"/>
    <property type="evidence" value="ECO:0007669"/>
    <property type="project" value="UniProtKB-SubCell"/>
</dbReference>
<dbReference type="Proteomes" id="UP000186400">
    <property type="component" value="Unassembled WGS sequence"/>
</dbReference>
<dbReference type="RefSeq" id="WP_076489529.1">
    <property type="nucleotide sequence ID" value="NZ_FTMS01000016.1"/>
</dbReference>
<keyword evidence="5" id="KW-1133">Transmembrane helix</keyword>
<keyword evidence="6" id="KW-0472">Membrane</keyword>
<evidence type="ECO:0000313" key="8">
    <source>
        <dbReference type="EMBL" id="SIQ83876.1"/>
    </source>
</evidence>
<keyword evidence="4 7" id="KW-0812">Transmembrane</keyword>
<proteinExistence type="inferred from homology"/>
<dbReference type="EMBL" id="FTMS01000016">
    <property type="protein sequence ID" value="SIQ83876.1"/>
    <property type="molecule type" value="Genomic_DNA"/>
</dbReference>
<comment type="subcellular location">
    <subcellularLocation>
        <location evidence="1">Cell membrane</location>
        <topology evidence="1">Single-pass membrane protein</topology>
    </subcellularLocation>
    <subcellularLocation>
        <location evidence="7">Cell membrane</location>
        <topology evidence="7">Single-pass type II membrane protein</topology>
    </subcellularLocation>
</comment>
<dbReference type="Pfam" id="PF02472">
    <property type="entry name" value="ExbD"/>
    <property type="match status" value="1"/>
</dbReference>
<reference evidence="8 9" key="1">
    <citation type="submission" date="2017-01" db="EMBL/GenBank/DDBJ databases">
        <authorList>
            <person name="Mah S.A."/>
            <person name="Swanson W.J."/>
            <person name="Moy G.W."/>
            <person name="Vacquier V.D."/>
        </authorList>
    </citation>
    <scope>NUCLEOTIDE SEQUENCE [LARGE SCALE GENOMIC DNA]</scope>
    <source>
        <strain evidence="8 9">ASpG1</strain>
    </source>
</reference>
<dbReference type="STRING" id="159291.SAMN05920897_11650"/>
<dbReference type="AlphaFoldDB" id="A0A1N6W1U0"/>
<comment type="similarity">
    <text evidence="2 7">Belongs to the ExbD/TolR family.</text>
</comment>
<keyword evidence="9" id="KW-1185">Reference proteome</keyword>
<keyword evidence="7" id="KW-0653">Protein transport</keyword>
<keyword evidence="7" id="KW-0813">Transport</keyword>
<evidence type="ECO:0000256" key="2">
    <source>
        <dbReference type="ARBA" id="ARBA00005811"/>
    </source>
</evidence>
<gene>
    <name evidence="8" type="ORF">SAMN05920897_11650</name>
</gene>